<feature type="disulfide bond" evidence="5">
    <location>
        <begin position="323"/>
        <end position="340"/>
    </location>
</feature>
<keyword evidence="7 9" id="KW-1133">Transmembrane helix</keyword>
<evidence type="ECO:0000259" key="11">
    <source>
        <dbReference type="PROSITE" id="PS50026"/>
    </source>
</evidence>
<keyword evidence="2 5" id="KW-0245">EGF-like domain</keyword>
<evidence type="ECO:0000313" key="13">
    <source>
        <dbReference type="EMBL" id="THD20981.1"/>
    </source>
</evidence>
<feature type="disulfide bond" evidence="5">
    <location>
        <begin position="342"/>
        <end position="351"/>
    </location>
</feature>
<feature type="domain" description="DSL" evidence="12">
    <location>
        <begin position="168"/>
        <end position="209"/>
    </location>
</feature>
<dbReference type="Gene3D" id="2.10.25.10">
    <property type="entry name" value="Laminin"/>
    <property type="match status" value="2"/>
</dbReference>
<feature type="disulfide bond" evidence="6">
    <location>
        <begin position="200"/>
        <end position="209"/>
    </location>
</feature>
<keyword evidence="14" id="KW-1185">Reference proteome</keyword>
<dbReference type="CDD" id="cd00054">
    <property type="entry name" value="EGF_CA"/>
    <property type="match status" value="1"/>
</dbReference>
<evidence type="ECO:0000256" key="3">
    <source>
        <dbReference type="ARBA" id="ARBA00022737"/>
    </source>
</evidence>
<comment type="caution">
    <text evidence="13">The sequence shown here is derived from an EMBL/GenBank/DDBJ whole genome shotgun (WGS) entry which is preliminary data.</text>
</comment>
<feature type="transmembrane region" description="Helical" evidence="9">
    <location>
        <begin position="363"/>
        <end position="390"/>
    </location>
</feature>
<feature type="compositionally biased region" description="Low complexity" evidence="8">
    <location>
        <begin position="422"/>
        <end position="432"/>
    </location>
</feature>
<evidence type="ECO:0000256" key="4">
    <source>
        <dbReference type="ARBA" id="ARBA00023157"/>
    </source>
</evidence>
<evidence type="ECO:0000256" key="1">
    <source>
        <dbReference type="ARBA" id="ARBA00022473"/>
    </source>
</evidence>
<dbReference type="SMART" id="SM00051">
    <property type="entry name" value="DSL"/>
    <property type="match status" value="1"/>
</dbReference>
<evidence type="ECO:0000256" key="7">
    <source>
        <dbReference type="RuleBase" id="RU280815"/>
    </source>
</evidence>
<dbReference type="SMART" id="SM00181">
    <property type="entry name" value="EGF"/>
    <property type="match status" value="2"/>
</dbReference>
<dbReference type="InterPro" id="IPR000742">
    <property type="entry name" value="EGF"/>
</dbReference>
<dbReference type="InterPro" id="IPR001774">
    <property type="entry name" value="DSL"/>
</dbReference>
<dbReference type="PANTHER" id="PTHR24033">
    <property type="entry name" value="EGF-LIKE DOMAIN-CONTAINING PROTEIN"/>
    <property type="match status" value="1"/>
</dbReference>
<keyword evidence="7 9" id="KW-0472">Membrane</keyword>
<feature type="region of interest" description="Disordered" evidence="8">
    <location>
        <begin position="400"/>
        <end position="440"/>
    </location>
</feature>
<proteinExistence type="predicted"/>
<feature type="disulfide bond" evidence="6">
    <location>
        <begin position="170"/>
        <end position="179"/>
    </location>
</feature>
<comment type="function">
    <text evidence="7">Putative Notch ligand involved in the mediation of Notch signaling.</text>
</comment>
<dbReference type="PANTHER" id="PTHR24033:SF151">
    <property type="entry name" value="NOTCH 2"/>
    <property type="match status" value="1"/>
</dbReference>
<dbReference type="AlphaFoldDB" id="A0A4E0R638"/>
<accession>A0A4E0R638</accession>
<sequence length="557" mass="62190">MVSITTDLLWLTVTSLYFVSTQPKTVYSSPPVGAQIDFVWEYRNPRRLLQKGPKWVSKVNGKIMFQFCLRRPKQSVCDMWKADMKGYKTEKHLKDSIRAAIATPVPDELVLEVDIKVTWLGMLPTLVASFTSQPIIMIANGNKQEVKLIREGQHHRNDDVTFSAQLKLTCSEYFYGKKCETYCRPVVHRFDCSPIGEKVCYPGLTGEQCDHRDVCYFQPCAENSTCENLPDGSARRCICNGKHDSSCYPNFNACMLGPCKNGGSCQPTGEKGLDFICLCTSMWQGPTCSIRRSACDEKANQLRQTLLMKDPSVDPNSSSVNVCMNGGKCFDDPDRFAFYCVCSDGWTGERCDRPRTKSYSAQYLLLILGIPLAAFILLICACTTVVAVWCHHHKMKKANRVQQQHLPSQAEYMPGSRRESAPLPKSKLPSSSNNRPFTLSGLPPIPIRNIPLLPLNKPESSVYAECSDSGYVDMEPFNPVYHSDSTTLPRDAQEPVAPALPERPYFFRNESSLGPTSSGPSIMAKSTEYERTPLGVTTLGSSSERHTATVQSIRKIS</sequence>
<reference evidence="13" key="1">
    <citation type="submission" date="2019-03" db="EMBL/GenBank/DDBJ databases">
        <title>Improved annotation for the trematode Fasciola hepatica.</title>
        <authorList>
            <person name="Choi Y.-J."/>
            <person name="Martin J."/>
            <person name="Mitreva M."/>
        </authorList>
    </citation>
    <scope>NUCLEOTIDE SEQUENCE [LARGE SCALE GENOMIC DNA]</scope>
</reference>
<comment type="caution">
    <text evidence="5">Lacks conserved residue(s) required for the propagation of feature annotation.</text>
</comment>
<gene>
    <name evidence="13" type="ORF">D915_008362</name>
</gene>
<feature type="region of interest" description="Disordered" evidence="8">
    <location>
        <begin position="536"/>
        <end position="557"/>
    </location>
</feature>
<organism evidence="13 14">
    <name type="scientific">Fasciola hepatica</name>
    <name type="common">Liver fluke</name>
    <dbReference type="NCBI Taxonomy" id="6192"/>
    <lineage>
        <taxon>Eukaryota</taxon>
        <taxon>Metazoa</taxon>
        <taxon>Spiralia</taxon>
        <taxon>Lophotrochozoa</taxon>
        <taxon>Platyhelminthes</taxon>
        <taxon>Trematoda</taxon>
        <taxon>Digenea</taxon>
        <taxon>Plagiorchiida</taxon>
        <taxon>Echinostomata</taxon>
        <taxon>Echinostomatoidea</taxon>
        <taxon>Fasciolidae</taxon>
        <taxon>Fasciola</taxon>
    </lineage>
</organism>
<dbReference type="Gene3D" id="2.10.25.140">
    <property type="match status" value="1"/>
</dbReference>
<feature type="compositionally biased region" description="Polar residues" evidence="8">
    <location>
        <begin position="538"/>
        <end position="557"/>
    </location>
</feature>
<feature type="signal peptide" evidence="10">
    <location>
        <begin position="1"/>
        <end position="23"/>
    </location>
</feature>
<dbReference type="PROSITE" id="PS00022">
    <property type="entry name" value="EGF_1"/>
    <property type="match status" value="2"/>
</dbReference>
<evidence type="ECO:0000256" key="2">
    <source>
        <dbReference type="ARBA" id="ARBA00022536"/>
    </source>
</evidence>
<dbReference type="Pfam" id="PF01414">
    <property type="entry name" value="DSL"/>
    <property type="match status" value="1"/>
</dbReference>
<dbReference type="Proteomes" id="UP000230066">
    <property type="component" value="Unassembled WGS sequence"/>
</dbReference>
<keyword evidence="1 7" id="KW-0217">Developmental protein</keyword>
<dbReference type="GO" id="GO:0007154">
    <property type="term" value="P:cell communication"/>
    <property type="evidence" value="ECO:0007669"/>
    <property type="project" value="InterPro"/>
</dbReference>
<dbReference type="Pfam" id="PF00008">
    <property type="entry name" value="EGF"/>
    <property type="match status" value="1"/>
</dbReference>
<keyword evidence="4 5" id="KW-1015">Disulfide bond</keyword>
<evidence type="ECO:0000313" key="14">
    <source>
        <dbReference type="Proteomes" id="UP000230066"/>
    </source>
</evidence>
<evidence type="ECO:0000256" key="10">
    <source>
        <dbReference type="SAM" id="SignalP"/>
    </source>
</evidence>
<feature type="chain" id="PRO_5020026440" description="Delta-like protein" evidence="10">
    <location>
        <begin position="24"/>
        <end position="557"/>
    </location>
</feature>
<keyword evidence="7 10" id="KW-0732">Signal</keyword>
<name>A0A4E0R638_FASHE</name>
<feature type="domain" description="EGF-like" evidence="11">
    <location>
        <begin position="250"/>
        <end position="289"/>
    </location>
</feature>
<keyword evidence="7 9" id="KW-0812">Transmembrane</keyword>
<feature type="domain" description="EGF-like" evidence="11">
    <location>
        <begin position="314"/>
        <end position="352"/>
    </location>
</feature>
<keyword evidence="3 7" id="KW-0677">Repeat</keyword>
<feature type="disulfide bond" evidence="5">
    <location>
        <begin position="279"/>
        <end position="288"/>
    </location>
</feature>
<evidence type="ECO:0000256" key="6">
    <source>
        <dbReference type="PROSITE-ProRule" id="PRU00377"/>
    </source>
</evidence>
<dbReference type="GO" id="GO:0016020">
    <property type="term" value="C:membrane"/>
    <property type="evidence" value="ECO:0007669"/>
    <property type="project" value="UniProtKB-SubCell"/>
</dbReference>
<evidence type="ECO:0000256" key="8">
    <source>
        <dbReference type="SAM" id="MobiDB-lite"/>
    </source>
</evidence>
<dbReference type="SUPFAM" id="SSF57196">
    <property type="entry name" value="EGF/Laminin"/>
    <property type="match status" value="2"/>
</dbReference>
<dbReference type="PROSITE" id="PS51051">
    <property type="entry name" value="DSL"/>
    <property type="match status" value="1"/>
</dbReference>
<evidence type="ECO:0000259" key="12">
    <source>
        <dbReference type="PROSITE" id="PS51051"/>
    </source>
</evidence>
<dbReference type="PROSITE" id="PS50026">
    <property type="entry name" value="EGF_3"/>
    <property type="match status" value="2"/>
</dbReference>
<dbReference type="PROSITE" id="PS01186">
    <property type="entry name" value="EGF_2"/>
    <property type="match status" value="1"/>
</dbReference>
<dbReference type="EMBL" id="JXXN02003979">
    <property type="protein sequence ID" value="THD20981.1"/>
    <property type="molecule type" value="Genomic_DNA"/>
</dbReference>
<comment type="subcellular location">
    <subcellularLocation>
        <location evidence="7">Membrane</location>
        <topology evidence="7">Single-pass type I membrane protein</topology>
    </subcellularLocation>
</comment>
<protein>
    <recommendedName>
        <fullName evidence="7">Delta-like protein</fullName>
    </recommendedName>
</protein>
<evidence type="ECO:0000256" key="9">
    <source>
        <dbReference type="SAM" id="Phobius"/>
    </source>
</evidence>
<dbReference type="InterPro" id="IPR051830">
    <property type="entry name" value="NOTCH_homolog"/>
</dbReference>
<evidence type="ECO:0000256" key="5">
    <source>
        <dbReference type="PROSITE-ProRule" id="PRU00076"/>
    </source>
</evidence>